<sequence length="193" mass="21859">MPTKTKRLVEDNLTGRFEAVQEALNTLLNADGGISKRRDASKGYLKLLCLTAHSGNGDDIEKMVTEIEERFKSREGIQSNRDLSMIMDAFLKTKSRKILLDIINKNGLQMLHNLLKRYRKEINKIPILRKLLKVLEYLDETKILSLENILKPSPNGVESFKESILSLTEHTTSRSTKLHEISVIGGSLGLLEK</sequence>
<reference evidence="1 2" key="2">
    <citation type="journal article" date="2022" name="Mol. Ecol. Resour.">
        <title>The genomes of chicory, endive, great burdock and yacon provide insights into Asteraceae paleo-polyploidization history and plant inulin production.</title>
        <authorList>
            <person name="Fan W."/>
            <person name="Wang S."/>
            <person name="Wang H."/>
            <person name="Wang A."/>
            <person name="Jiang F."/>
            <person name="Liu H."/>
            <person name="Zhao H."/>
            <person name="Xu D."/>
            <person name="Zhang Y."/>
        </authorList>
    </citation>
    <scope>NUCLEOTIDE SEQUENCE [LARGE SCALE GENOMIC DNA]</scope>
    <source>
        <strain evidence="2">cv. Niubang</strain>
    </source>
</reference>
<reference evidence="2" key="1">
    <citation type="journal article" date="2022" name="Mol. Ecol. Resour.">
        <title>The genomes of chicory, endive, great burdock and yacon provide insights into Asteraceae palaeo-polyploidization history and plant inulin production.</title>
        <authorList>
            <person name="Fan W."/>
            <person name="Wang S."/>
            <person name="Wang H."/>
            <person name="Wang A."/>
            <person name="Jiang F."/>
            <person name="Liu H."/>
            <person name="Zhao H."/>
            <person name="Xu D."/>
            <person name="Zhang Y."/>
        </authorList>
    </citation>
    <scope>NUCLEOTIDE SEQUENCE [LARGE SCALE GENOMIC DNA]</scope>
    <source>
        <strain evidence="2">cv. Niubang</strain>
    </source>
</reference>
<proteinExistence type="predicted"/>
<evidence type="ECO:0000313" key="1">
    <source>
        <dbReference type="EMBL" id="KAI3746162.1"/>
    </source>
</evidence>
<dbReference type="EMBL" id="CM042049">
    <property type="protein sequence ID" value="KAI3746162.1"/>
    <property type="molecule type" value="Genomic_DNA"/>
</dbReference>
<keyword evidence="2" id="KW-1185">Reference proteome</keyword>
<organism evidence="1 2">
    <name type="scientific">Arctium lappa</name>
    <name type="common">Greater burdock</name>
    <name type="synonym">Lappa major</name>
    <dbReference type="NCBI Taxonomy" id="4217"/>
    <lineage>
        <taxon>Eukaryota</taxon>
        <taxon>Viridiplantae</taxon>
        <taxon>Streptophyta</taxon>
        <taxon>Embryophyta</taxon>
        <taxon>Tracheophyta</taxon>
        <taxon>Spermatophyta</taxon>
        <taxon>Magnoliopsida</taxon>
        <taxon>eudicotyledons</taxon>
        <taxon>Gunneridae</taxon>
        <taxon>Pentapetalae</taxon>
        <taxon>asterids</taxon>
        <taxon>campanulids</taxon>
        <taxon>Asterales</taxon>
        <taxon>Asteraceae</taxon>
        <taxon>Carduoideae</taxon>
        <taxon>Cardueae</taxon>
        <taxon>Arctiinae</taxon>
        <taxon>Arctium</taxon>
    </lineage>
</organism>
<comment type="caution">
    <text evidence="1">The sequence shown here is derived from an EMBL/GenBank/DDBJ whole genome shotgun (WGS) entry which is preliminary data.</text>
</comment>
<gene>
    <name evidence="1" type="ORF">L6452_08585</name>
</gene>
<dbReference type="Proteomes" id="UP001055879">
    <property type="component" value="Linkage Group LG03"/>
</dbReference>
<evidence type="ECO:0000313" key="2">
    <source>
        <dbReference type="Proteomes" id="UP001055879"/>
    </source>
</evidence>
<protein>
    <submittedName>
        <fullName evidence="1">Uncharacterized protein</fullName>
    </submittedName>
</protein>
<accession>A0ACB9DHZ8</accession>
<name>A0ACB9DHZ8_ARCLA</name>